<organism evidence="2 3">
    <name type="scientific">Amphibalanus amphitrite</name>
    <name type="common">Striped barnacle</name>
    <name type="synonym">Balanus amphitrite</name>
    <dbReference type="NCBI Taxonomy" id="1232801"/>
    <lineage>
        <taxon>Eukaryota</taxon>
        <taxon>Metazoa</taxon>
        <taxon>Ecdysozoa</taxon>
        <taxon>Arthropoda</taxon>
        <taxon>Crustacea</taxon>
        <taxon>Multicrustacea</taxon>
        <taxon>Cirripedia</taxon>
        <taxon>Thoracica</taxon>
        <taxon>Thoracicalcarea</taxon>
        <taxon>Balanomorpha</taxon>
        <taxon>Balanoidea</taxon>
        <taxon>Balanidae</taxon>
        <taxon>Amphibalaninae</taxon>
        <taxon>Amphibalanus</taxon>
    </lineage>
</organism>
<evidence type="ECO:0000313" key="3">
    <source>
        <dbReference type="Proteomes" id="UP000440578"/>
    </source>
</evidence>
<evidence type="ECO:0000313" key="2">
    <source>
        <dbReference type="EMBL" id="KAF0314385.1"/>
    </source>
</evidence>
<reference evidence="2 3" key="1">
    <citation type="submission" date="2019-07" db="EMBL/GenBank/DDBJ databases">
        <title>Draft genome assembly of a fouling barnacle, Amphibalanus amphitrite (Darwin, 1854): The first reference genome for Thecostraca.</title>
        <authorList>
            <person name="Kim W."/>
        </authorList>
    </citation>
    <scope>NUCLEOTIDE SEQUENCE [LARGE SCALE GENOMIC DNA]</scope>
    <source>
        <strain evidence="2">SNU_AA5</strain>
        <tissue evidence="2">Soma without cirri and trophi</tissue>
    </source>
</reference>
<comment type="caution">
    <text evidence="2">The sequence shown here is derived from an EMBL/GenBank/DDBJ whole genome shotgun (WGS) entry which is preliminary data.</text>
</comment>
<dbReference type="Proteomes" id="UP000440578">
    <property type="component" value="Unassembled WGS sequence"/>
</dbReference>
<protein>
    <submittedName>
        <fullName evidence="2">Uncharacterized protein</fullName>
    </submittedName>
</protein>
<dbReference type="AlphaFoldDB" id="A0A6A4X580"/>
<gene>
    <name evidence="2" type="ORF">FJT64_001535</name>
</gene>
<dbReference type="Gene3D" id="3.30.420.10">
    <property type="entry name" value="Ribonuclease H-like superfamily/Ribonuclease H"/>
    <property type="match status" value="1"/>
</dbReference>
<keyword evidence="3" id="KW-1185">Reference proteome</keyword>
<feature type="compositionally biased region" description="Polar residues" evidence="1">
    <location>
        <begin position="184"/>
        <end position="203"/>
    </location>
</feature>
<dbReference type="InterPro" id="IPR012337">
    <property type="entry name" value="RNaseH-like_sf"/>
</dbReference>
<dbReference type="OrthoDB" id="8064596at2759"/>
<dbReference type="EMBL" id="VIIS01000026">
    <property type="protein sequence ID" value="KAF0314385.1"/>
    <property type="molecule type" value="Genomic_DNA"/>
</dbReference>
<name>A0A6A4X580_AMPAM</name>
<feature type="compositionally biased region" description="Basic and acidic residues" evidence="1">
    <location>
        <begin position="168"/>
        <end position="183"/>
    </location>
</feature>
<accession>A0A6A4X580</accession>
<dbReference type="InterPro" id="IPR036397">
    <property type="entry name" value="RNaseH_sf"/>
</dbReference>
<dbReference type="SUPFAM" id="SSF53098">
    <property type="entry name" value="Ribonuclease H-like"/>
    <property type="match status" value="1"/>
</dbReference>
<proteinExistence type="predicted"/>
<evidence type="ECO:0000256" key="1">
    <source>
        <dbReference type="SAM" id="MobiDB-lite"/>
    </source>
</evidence>
<sequence>MAMEDAPNKYKFFSCNPPWLGHRGGITFRVDLPVATRRSDPPAVRREAALRAIAELPHPDVTIWSDGSARGGRNRAAQALIQFHHLNREETVRAPAGAVCSSLRAELTAMREAFAAVAGLEDGELASTKSVRLLTDSRSGLQLLGRGPANQTMALAAEVWRLLSAEHPRRERHRDGAPVRSNDRFTVNDLQWMPSHSATSSPTRGGGQEAAALPQSTVPVDVGNAHRATIRSARDSAVAD</sequence>
<feature type="region of interest" description="Disordered" evidence="1">
    <location>
        <begin position="168"/>
        <end position="240"/>
    </location>
</feature>
<dbReference type="GO" id="GO:0003676">
    <property type="term" value="F:nucleic acid binding"/>
    <property type="evidence" value="ECO:0007669"/>
    <property type="project" value="InterPro"/>
</dbReference>